<proteinExistence type="predicted"/>
<organism evidence="1 2">
    <name type="scientific">Taibaiella lutea</name>
    <dbReference type="NCBI Taxonomy" id="2608001"/>
    <lineage>
        <taxon>Bacteria</taxon>
        <taxon>Pseudomonadati</taxon>
        <taxon>Bacteroidota</taxon>
        <taxon>Chitinophagia</taxon>
        <taxon>Chitinophagales</taxon>
        <taxon>Chitinophagaceae</taxon>
        <taxon>Taibaiella</taxon>
    </lineage>
</organism>
<reference evidence="1 2" key="1">
    <citation type="submission" date="2019-09" db="EMBL/GenBank/DDBJ databases">
        <title>Genome sequence and assembly of Taibaiella sp.</title>
        <authorList>
            <person name="Chhetri G."/>
        </authorList>
    </citation>
    <scope>NUCLEOTIDE SEQUENCE [LARGE SCALE GENOMIC DNA]</scope>
    <source>
        <strain evidence="1 2">KVB11</strain>
    </source>
</reference>
<gene>
    <name evidence="1" type="ORF">F0919_01805</name>
</gene>
<protein>
    <recommendedName>
        <fullName evidence="3">Mor transcription activator domain-containing protein</fullName>
    </recommendedName>
</protein>
<sequence length="66" mass="7730">MRKLLKPNAISPEVIEAVKKDRMSHALNELVFKYNISYQNISMICKGIDRQKTVINYRQENIYSQG</sequence>
<dbReference type="RefSeq" id="WP_150030997.1">
    <property type="nucleotide sequence ID" value="NZ_VWSH01000001.1"/>
</dbReference>
<name>A0A5M6CN42_9BACT</name>
<dbReference type="AlphaFoldDB" id="A0A5M6CN42"/>
<accession>A0A5M6CN42</accession>
<evidence type="ECO:0000313" key="1">
    <source>
        <dbReference type="EMBL" id="KAA5536426.1"/>
    </source>
</evidence>
<evidence type="ECO:0000313" key="2">
    <source>
        <dbReference type="Proteomes" id="UP000323632"/>
    </source>
</evidence>
<dbReference type="EMBL" id="VWSH01000001">
    <property type="protein sequence ID" value="KAA5536426.1"/>
    <property type="molecule type" value="Genomic_DNA"/>
</dbReference>
<evidence type="ECO:0008006" key="3">
    <source>
        <dbReference type="Google" id="ProtNLM"/>
    </source>
</evidence>
<comment type="caution">
    <text evidence="1">The sequence shown here is derived from an EMBL/GenBank/DDBJ whole genome shotgun (WGS) entry which is preliminary data.</text>
</comment>
<dbReference type="Proteomes" id="UP000323632">
    <property type="component" value="Unassembled WGS sequence"/>
</dbReference>
<keyword evidence="2" id="KW-1185">Reference proteome</keyword>